<accession>A0A830GFJ7</accession>
<dbReference type="Proteomes" id="UP000608850">
    <property type="component" value="Unassembled WGS sequence"/>
</dbReference>
<proteinExistence type="predicted"/>
<dbReference type="AlphaFoldDB" id="A0A830GFJ7"/>
<evidence type="ECO:0000313" key="1">
    <source>
        <dbReference type="EMBL" id="GGN25886.1"/>
    </source>
</evidence>
<comment type="caution">
    <text evidence="1">The sequence shown here is derived from an EMBL/GenBank/DDBJ whole genome shotgun (WGS) entry which is preliminary data.</text>
</comment>
<gene>
    <name evidence="1" type="ORF">GCM10009021_30030</name>
</gene>
<evidence type="ECO:0000313" key="2">
    <source>
        <dbReference type="Proteomes" id="UP000608850"/>
    </source>
</evidence>
<keyword evidence="2" id="KW-1185">Reference proteome</keyword>
<protein>
    <submittedName>
        <fullName evidence="1">Uncharacterized protein</fullName>
    </submittedName>
</protein>
<reference evidence="1 2" key="1">
    <citation type="journal article" date="2019" name="Int. J. Syst. Evol. Microbiol.">
        <title>The Global Catalogue of Microorganisms (GCM) 10K type strain sequencing project: providing services to taxonomists for standard genome sequencing and annotation.</title>
        <authorList>
            <consortium name="The Broad Institute Genomics Platform"/>
            <consortium name="The Broad Institute Genome Sequencing Center for Infectious Disease"/>
            <person name="Wu L."/>
            <person name="Ma J."/>
        </authorList>
    </citation>
    <scope>NUCLEOTIDE SEQUENCE [LARGE SCALE GENOMIC DNA]</scope>
    <source>
        <strain evidence="1 2">JCM 16331</strain>
    </source>
</reference>
<sequence>MTHRIRGSEYYSSDYYSLIPNFGASTDESTLIAGEAKFTNTPLGYDVFADLEDDVAQPLGTHRR</sequence>
<dbReference type="EMBL" id="BMOQ01000010">
    <property type="protein sequence ID" value="GGN25886.1"/>
    <property type="molecule type" value="Genomic_DNA"/>
</dbReference>
<name>A0A830GFJ7_9EURY</name>
<organism evidence="1 2">
    <name type="scientific">Halarchaeum nitratireducens</name>
    <dbReference type="NCBI Taxonomy" id="489913"/>
    <lineage>
        <taxon>Archaea</taxon>
        <taxon>Methanobacteriati</taxon>
        <taxon>Methanobacteriota</taxon>
        <taxon>Stenosarchaea group</taxon>
        <taxon>Halobacteria</taxon>
        <taxon>Halobacteriales</taxon>
        <taxon>Halobacteriaceae</taxon>
    </lineage>
</organism>